<dbReference type="PIRSF" id="PIRSF035170">
    <property type="entry name" value="HD_phosphohydro"/>
    <property type="match status" value="1"/>
</dbReference>
<organism evidence="1 2">
    <name type="scientific">Littorina saxatilis</name>
    <dbReference type="NCBI Taxonomy" id="31220"/>
    <lineage>
        <taxon>Eukaryota</taxon>
        <taxon>Metazoa</taxon>
        <taxon>Spiralia</taxon>
        <taxon>Lophotrochozoa</taxon>
        <taxon>Mollusca</taxon>
        <taxon>Gastropoda</taxon>
        <taxon>Caenogastropoda</taxon>
        <taxon>Littorinimorpha</taxon>
        <taxon>Littorinoidea</taxon>
        <taxon>Littorinidae</taxon>
        <taxon>Littorina</taxon>
    </lineage>
</organism>
<evidence type="ECO:0000313" key="1">
    <source>
        <dbReference type="EMBL" id="KAK7100559.1"/>
    </source>
</evidence>
<protein>
    <recommendedName>
        <fullName evidence="3">HD domain-containing protein</fullName>
    </recommendedName>
</protein>
<dbReference type="Proteomes" id="UP001374579">
    <property type="component" value="Unassembled WGS sequence"/>
</dbReference>
<reference evidence="1 2" key="1">
    <citation type="submission" date="2024-02" db="EMBL/GenBank/DDBJ databases">
        <title>Chromosome-scale genome assembly of the rough periwinkle Littorina saxatilis.</title>
        <authorList>
            <person name="De Jode A."/>
            <person name="Faria R."/>
            <person name="Formenti G."/>
            <person name="Sims Y."/>
            <person name="Smith T.P."/>
            <person name="Tracey A."/>
            <person name="Wood J.M.D."/>
            <person name="Zagrodzka Z.B."/>
            <person name="Johannesson K."/>
            <person name="Butlin R.K."/>
            <person name="Leder E.H."/>
        </authorList>
    </citation>
    <scope>NUCLEOTIDE SEQUENCE [LARGE SCALE GENOMIC DNA]</scope>
    <source>
        <strain evidence="1">Snail1</strain>
        <tissue evidence="1">Muscle</tissue>
    </source>
</reference>
<gene>
    <name evidence="1" type="ORF">V1264_023488</name>
</gene>
<proteinExistence type="predicted"/>
<dbReference type="InterPro" id="IPR009218">
    <property type="entry name" value="HD_phosphohydro"/>
</dbReference>
<accession>A0AAN9B8C5</accession>
<dbReference type="AlphaFoldDB" id="A0AAN9B8C5"/>
<evidence type="ECO:0008006" key="3">
    <source>
        <dbReference type="Google" id="ProtNLM"/>
    </source>
</evidence>
<sequence length="221" mass="26226">MSRDDVSRWFERSDMQTLKISPEKLEKWTEEIVQHYSEKWRYYHTLHHLYDMMNHFQKWGKNVADHASVVLAILFHDIEYDPTSLTHESDSVDIFKQFADDVQLNEDLSQKVIQLITATINHFPDELSSQDSDLAFFLDFDMAILGQPQHVYDLYAVNIQREYCHMNPKDFCNGRTKVLQSFLQRPRIYATEELGLVFEEQARQNMEREMEALKNKIDAGE</sequence>
<dbReference type="PANTHER" id="PTHR21174:SF0">
    <property type="entry name" value="HD PHOSPHOHYDROLASE FAMILY PROTEIN-RELATED"/>
    <property type="match status" value="1"/>
</dbReference>
<name>A0AAN9B8C5_9CAEN</name>
<comment type="caution">
    <text evidence="1">The sequence shown here is derived from an EMBL/GenBank/DDBJ whole genome shotgun (WGS) entry which is preliminary data.</text>
</comment>
<evidence type="ECO:0000313" key="2">
    <source>
        <dbReference type="Proteomes" id="UP001374579"/>
    </source>
</evidence>
<dbReference type="EMBL" id="JBAMIC010000011">
    <property type="protein sequence ID" value="KAK7100559.1"/>
    <property type="molecule type" value="Genomic_DNA"/>
</dbReference>
<dbReference type="PANTHER" id="PTHR21174">
    <property type="match status" value="1"/>
</dbReference>
<dbReference type="SUPFAM" id="SSF109604">
    <property type="entry name" value="HD-domain/PDEase-like"/>
    <property type="match status" value="1"/>
</dbReference>
<keyword evidence="2" id="KW-1185">Reference proteome</keyword>
<dbReference type="Gene3D" id="1.10.3210.10">
    <property type="entry name" value="Hypothetical protein af1432"/>
    <property type="match status" value="1"/>
</dbReference>